<feature type="region of interest" description="Disordered" evidence="1">
    <location>
        <begin position="106"/>
        <end position="135"/>
    </location>
</feature>
<dbReference type="AlphaFoldDB" id="A0AAJ6L381"/>
<keyword evidence="3" id="KW-1185">Reference proteome</keyword>
<protein>
    <recommendedName>
        <fullName evidence="4">Excreted virulence factor EspC, type VII ESX diderm</fullName>
    </recommendedName>
</protein>
<dbReference type="RefSeq" id="WP_306273004.1">
    <property type="nucleotide sequence ID" value="NZ_CP130472.1"/>
</dbReference>
<reference evidence="2 3" key="1">
    <citation type="submission" date="2023-07" db="EMBL/GenBank/DDBJ databases">
        <title>Micromonospora profundi TRM 95458 converts glycerol to a new osmotic compound.</title>
        <authorList>
            <person name="Lu D."/>
        </authorList>
    </citation>
    <scope>NUCLEOTIDE SEQUENCE [LARGE SCALE GENOMIC DNA]</scope>
    <source>
        <strain evidence="2 3">TRM95458</strain>
    </source>
</reference>
<name>A0AAJ6L381_9ACTN</name>
<evidence type="ECO:0000256" key="1">
    <source>
        <dbReference type="SAM" id="MobiDB-lite"/>
    </source>
</evidence>
<accession>A0AAJ6L381</accession>
<gene>
    <name evidence="2" type="ORF">Q3V37_05340</name>
</gene>
<evidence type="ECO:0008006" key="4">
    <source>
        <dbReference type="Google" id="ProtNLM"/>
    </source>
</evidence>
<proteinExistence type="predicted"/>
<feature type="compositionally biased region" description="Low complexity" evidence="1">
    <location>
        <begin position="124"/>
        <end position="135"/>
    </location>
</feature>
<evidence type="ECO:0000313" key="2">
    <source>
        <dbReference type="EMBL" id="WLS46695.1"/>
    </source>
</evidence>
<dbReference type="EMBL" id="CP130472">
    <property type="protein sequence ID" value="WLS46695.1"/>
    <property type="molecule type" value="Genomic_DNA"/>
</dbReference>
<dbReference type="Proteomes" id="UP001235874">
    <property type="component" value="Chromosome"/>
</dbReference>
<sequence length="135" mass="13831">MSSPSNETEVDPEALKAFASASTDRAARFRELHRSFGDGHVPRHAFGVMPASFSLSATYAEQFEACLQGLADGADVMADIAEGLIDSADAYTGSDVANTDLFVPGRPAAPDVLAPGPWSPGPSSPGAGPSGQVPL</sequence>
<dbReference type="KEGG" id="mprn:Q3V37_05340"/>
<evidence type="ECO:0000313" key="3">
    <source>
        <dbReference type="Proteomes" id="UP001235874"/>
    </source>
</evidence>
<organism evidence="2 3">
    <name type="scientific">Micromonospora profundi</name>
    <dbReference type="NCBI Taxonomy" id="1420889"/>
    <lineage>
        <taxon>Bacteria</taxon>
        <taxon>Bacillati</taxon>
        <taxon>Actinomycetota</taxon>
        <taxon>Actinomycetes</taxon>
        <taxon>Micromonosporales</taxon>
        <taxon>Micromonosporaceae</taxon>
        <taxon>Micromonospora</taxon>
    </lineage>
</organism>